<feature type="coiled-coil region" evidence="1">
    <location>
        <begin position="87"/>
        <end position="120"/>
    </location>
</feature>
<evidence type="ECO:0000313" key="3">
    <source>
        <dbReference type="EMBL" id="EAY21655.1"/>
    </source>
</evidence>
<dbReference type="VEuPathDB" id="TrichDB:TVAGG3_0986030"/>
<proteinExistence type="predicted"/>
<evidence type="ECO:0000256" key="1">
    <source>
        <dbReference type="SAM" id="Coils"/>
    </source>
</evidence>
<dbReference type="VEuPathDB" id="TrichDB:TVAG_014220"/>
<dbReference type="SMR" id="A2DDH6"/>
<evidence type="ECO:0000313" key="4">
    <source>
        <dbReference type="Proteomes" id="UP000001542"/>
    </source>
</evidence>
<name>A2DDH6_TRIV3</name>
<keyword evidence="4" id="KW-1185">Reference proteome</keyword>
<keyword evidence="1" id="KW-0175">Coiled coil</keyword>
<gene>
    <name evidence="3" type="ORF">TVAG_014220</name>
</gene>
<dbReference type="OrthoDB" id="10563758at2759"/>
<dbReference type="Pfam" id="PF22782">
    <property type="entry name" value="SDE2"/>
    <property type="match status" value="1"/>
</dbReference>
<dbReference type="InterPro" id="IPR053822">
    <property type="entry name" value="SDE2-like_dom"/>
</dbReference>
<dbReference type="InParanoid" id="A2DDH6"/>
<sequence length="182" mass="21548">MTFRLFNKYFSYDSTRDIGQILLERFSISPNSYYTINNHGIIEIRFRCNGGKGNFGRAIKREGERRSRRLPRFKDSCRTLGGKRIGTLKAKKRIEELKQKIEERENIKNANKELRLKTNKEKEIQLLTERENDTKEMVVKSMEFAFENKLPERQSVKEENVFTNINIDDILDESDSDDENED</sequence>
<dbReference type="KEGG" id="tva:5467206"/>
<evidence type="ECO:0000259" key="2">
    <source>
        <dbReference type="Pfam" id="PF22782"/>
    </source>
</evidence>
<organism evidence="3 4">
    <name type="scientific">Trichomonas vaginalis (strain ATCC PRA-98 / G3)</name>
    <dbReference type="NCBI Taxonomy" id="412133"/>
    <lineage>
        <taxon>Eukaryota</taxon>
        <taxon>Metamonada</taxon>
        <taxon>Parabasalia</taxon>
        <taxon>Trichomonadida</taxon>
        <taxon>Trichomonadidae</taxon>
        <taxon>Trichomonas</taxon>
    </lineage>
</organism>
<dbReference type="AlphaFoldDB" id="A2DDH6"/>
<reference evidence="3" key="1">
    <citation type="submission" date="2006-10" db="EMBL/GenBank/DDBJ databases">
        <authorList>
            <person name="Amadeo P."/>
            <person name="Zhao Q."/>
            <person name="Wortman J."/>
            <person name="Fraser-Liggett C."/>
            <person name="Carlton J."/>
        </authorList>
    </citation>
    <scope>NUCLEOTIDE SEQUENCE</scope>
    <source>
        <strain evidence="3">G3</strain>
    </source>
</reference>
<dbReference type="RefSeq" id="XP_001582641.1">
    <property type="nucleotide sequence ID" value="XM_001582591.1"/>
</dbReference>
<dbReference type="EMBL" id="DS113189">
    <property type="protein sequence ID" value="EAY21655.1"/>
    <property type="molecule type" value="Genomic_DNA"/>
</dbReference>
<accession>A2DDH6</accession>
<feature type="domain" description="SDE2-like" evidence="2">
    <location>
        <begin position="50"/>
        <end position="141"/>
    </location>
</feature>
<protein>
    <recommendedName>
        <fullName evidence="2">SDE2-like domain-containing protein</fullName>
    </recommendedName>
</protein>
<dbReference type="Proteomes" id="UP000001542">
    <property type="component" value="Unassembled WGS sequence"/>
</dbReference>
<reference evidence="3" key="2">
    <citation type="journal article" date="2007" name="Science">
        <title>Draft genome sequence of the sexually transmitted pathogen Trichomonas vaginalis.</title>
        <authorList>
            <person name="Carlton J.M."/>
            <person name="Hirt R.P."/>
            <person name="Silva J.C."/>
            <person name="Delcher A.L."/>
            <person name="Schatz M."/>
            <person name="Zhao Q."/>
            <person name="Wortman J.R."/>
            <person name="Bidwell S.L."/>
            <person name="Alsmark U.C.M."/>
            <person name="Besteiro S."/>
            <person name="Sicheritz-Ponten T."/>
            <person name="Noel C.J."/>
            <person name="Dacks J.B."/>
            <person name="Foster P.G."/>
            <person name="Simillion C."/>
            <person name="Van de Peer Y."/>
            <person name="Miranda-Saavedra D."/>
            <person name="Barton G.J."/>
            <person name="Westrop G.D."/>
            <person name="Mueller S."/>
            <person name="Dessi D."/>
            <person name="Fiori P.L."/>
            <person name="Ren Q."/>
            <person name="Paulsen I."/>
            <person name="Zhang H."/>
            <person name="Bastida-Corcuera F.D."/>
            <person name="Simoes-Barbosa A."/>
            <person name="Brown M.T."/>
            <person name="Hayes R.D."/>
            <person name="Mukherjee M."/>
            <person name="Okumura C.Y."/>
            <person name="Schneider R."/>
            <person name="Smith A.J."/>
            <person name="Vanacova S."/>
            <person name="Villalvazo M."/>
            <person name="Haas B.J."/>
            <person name="Pertea M."/>
            <person name="Feldblyum T.V."/>
            <person name="Utterback T.R."/>
            <person name="Shu C.L."/>
            <person name="Osoegawa K."/>
            <person name="de Jong P.J."/>
            <person name="Hrdy I."/>
            <person name="Horvathova L."/>
            <person name="Zubacova Z."/>
            <person name="Dolezal P."/>
            <person name="Malik S.B."/>
            <person name="Logsdon J.M. Jr."/>
            <person name="Henze K."/>
            <person name="Gupta A."/>
            <person name="Wang C.C."/>
            <person name="Dunne R.L."/>
            <person name="Upcroft J.A."/>
            <person name="Upcroft P."/>
            <person name="White O."/>
            <person name="Salzberg S.L."/>
            <person name="Tang P."/>
            <person name="Chiu C.-H."/>
            <person name="Lee Y.-S."/>
            <person name="Embley T.M."/>
            <person name="Coombs G.H."/>
            <person name="Mottram J.C."/>
            <person name="Tachezy J."/>
            <person name="Fraser-Liggett C.M."/>
            <person name="Johnson P.J."/>
        </authorList>
    </citation>
    <scope>NUCLEOTIDE SEQUENCE [LARGE SCALE GENOMIC DNA]</scope>
    <source>
        <strain evidence="3">G3</strain>
    </source>
</reference>